<gene>
    <name evidence="3" type="ORF">IFR04_005867</name>
</gene>
<dbReference type="Proteomes" id="UP000664132">
    <property type="component" value="Unassembled WGS sequence"/>
</dbReference>
<dbReference type="OrthoDB" id="4905728at2759"/>
<evidence type="ECO:0000313" key="4">
    <source>
        <dbReference type="Proteomes" id="UP000664132"/>
    </source>
</evidence>
<evidence type="ECO:0000313" key="3">
    <source>
        <dbReference type="EMBL" id="KAG4420998.1"/>
    </source>
</evidence>
<evidence type="ECO:0000256" key="1">
    <source>
        <dbReference type="SAM" id="MobiDB-lite"/>
    </source>
</evidence>
<feature type="compositionally biased region" description="Polar residues" evidence="1">
    <location>
        <begin position="18"/>
        <end position="31"/>
    </location>
</feature>
<accession>A0A8H7TLL0</accession>
<sequence length="175" mass="18487">MQLTLPIFVLAATASAQNWPQGGGNNYQQPSNYQPAPPGGAYPPGPPQGNQGGSWSYQSTYQPPSPAREFKTISPSEADDWRSCTNGFLLSIDRGEDGSGPACNFWECLHIQAAKWGRGGLLTAASEVLSPICSATNVISNIGGQIPFIGGAVSVIPPSHELLPVFPQSFSFSCF</sequence>
<evidence type="ECO:0000256" key="2">
    <source>
        <dbReference type="SAM" id="SignalP"/>
    </source>
</evidence>
<feature type="region of interest" description="Disordered" evidence="1">
    <location>
        <begin position="18"/>
        <end position="68"/>
    </location>
</feature>
<keyword evidence="2" id="KW-0732">Signal</keyword>
<organism evidence="3 4">
    <name type="scientific">Cadophora malorum</name>
    <dbReference type="NCBI Taxonomy" id="108018"/>
    <lineage>
        <taxon>Eukaryota</taxon>
        <taxon>Fungi</taxon>
        <taxon>Dikarya</taxon>
        <taxon>Ascomycota</taxon>
        <taxon>Pezizomycotina</taxon>
        <taxon>Leotiomycetes</taxon>
        <taxon>Helotiales</taxon>
        <taxon>Ploettnerulaceae</taxon>
        <taxon>Cadophora</taxon>
    </lineage>
</organism>
<feature type="signal peptide" evidence="2">
    <location>
        <begin position="1"/>
        <end position="16"/>
    </location>
</feature>
<keyword evidence="4" id="KW-1185">Reference proteome</keyword>
<reference evidence="3" key="1">
    <citation type="submission" date="2021-02" db="EMBL/GenBank/DDBJ databases">
        <title>Genome sequence Cadophora malorum strain M34.</title>
        <authorList>
            <person name="Stefanovic E."/>
            <person name="Vu D."/>
            <person name="Scully C."/>
            <person name="Dijksterhuis J."/>
            <person name="Roader J."/>
            <person name="Houbraken J."/>
        </authorList>
    </citation>
    <scope>NUCLEOTIDE SEQUENCE</scope>
    <source>
        <strain evidence="3">M34</strain>
    </source>
</reference>
<protein>
    <submittedName>
        <fullName evidence="3">Uncharacterized protein</fullName>
    </submittedName>
</protein>
<dbReference type="EMBL" id="JAFJYH010000073">
    <property type="protein sequence ID" value="KAG4420998.1"/>
    <property type="molecule type" value="Genomic_DNA"/>
</dbReference>
<dbReference type="AlphaFoldDB" id="A0A8H7TLL0"/>
<feature type="chain" id="PRO_5034809284" evidence="2">
    <location>
        <begin position="17"/>
        <end position="175"/>
    </location>
</feature>
<comment type="caution">
    <text evidence="3">The sequence shown here is derived from an EMBL/GenBank/DDBJ whole genome shotgun (WGS) entry which is preliminary data.</text>
</comment>
<name>A0A8H7TLL0_9HELO</name>
<proteinExistence type="predicted"/>
<feature type="compositionally biased region" description="Pro residues" evidence="1">
    <location>
        <begin position="35"/>
        <end position="47"/>
    </location>
</feature>